<evidence type="ECO:0000256" key="1">
    <source>
        <dbReference type="ARBA" id="ARBA00023125"/>
    </source>
</evidence>
<keyword evidence="7" id="KW-1185">Reference proteome</keyword>
<dbReference type="Gene3D" id="1.10.30.10">
    <property type="entry name" value="High mobility group box domain"/>
    <property type="match status" value="1"/>
</dbReference>
<keyword evidence="1 2" id="KW-0238">DNA-binding</keyword>
<evidence type="ECO:0000313" key="7">
    <source>
        <dbReference type="Proteomes" id="UP000198406"/>
    </source>
</evidence>
<keyword evidence="2" id="KW-0539">Nucleus</keyword>
<dbReference type="GO" id="GO:0005634">
    <property type="term" value="C:nucleus"/>
    <property type="evidence" value="ECO:0007669"/>
    <property type="project" value="UniProtKB-UniRule"/>
</dbReference>
<proteinExistence type="predicted"/>
<dbReference type="Pfam" id="PF01476">
    <property type="entry name" value="LysM"/>
    <property type="match status" value="1"/>
</dbReference>
<evidence type="ECO:0000259" key="5">
    <source>
        <dbReference type="PROSITE" id="PS51782"/>
    </source>
</evidence>
<protein>
    <recommendedName>
        <fullName evidence="8">HMG box domain-containing protein</fullName>
    </recommendedName>
</protein>
<name>A0A1Z5JK70_FISSO</name>
<feature type="region of interest" description="Disordered" evidence="3">
    <location>
        <begin position="481"/>
        <end position="509"/>
    </location>
</feature>
<dbReference type="PROSITE" id="PS51782">
    <property type="entry name" value="LYSM"/>
    <property type="match status" value="1"/>
</dbReference>
<dbReference type="InterPro" id="IPR018392">
    <property type="entry name" value="LysM"/>
</dbReference>
<dbReference type="SUPFAM" id="SSF55729">
    <property type="entry name" value="Acyl-CoA N-acyltransferases (Nat)"/>
    <property type="match status" value="1"/>
</dbReference>
<feature type="domain" description="LysM" evidence="5">
    <location>
        <begin position="364"/>
        <end position="413"/>
    </location>
</feature>
<sequence>MDSSHWNATRAKQEPLHQPNYSFACVPKARPDLQGSSLQRIDDRQHLLKSMAEMLLLCKEATRRRPTGKGSGSKPLSLEYMADRLDIDDPLFGYVIRTNENLEQHESWKKGMLQGFITVTTFTNWQRTFRWDSSLEAAFDPDTLEERVWDSTNQLARELQSTVRFGNIWEEGVVWPRIAEISLLGALGCGRALVALVIEELERMKASGKANYDYVVLQATDNSIPFYESMGFVRVGAVTSVDEAEQNKRFYEDAHESSNEVTAEVLPDRSPEKPSALAIPNHFVKSELTTYKTAKAGTTLADVAKRCRADVWDIIFLNKNTYGDLTPSSRLLADTILYVPAKFDSSSSPRKERFTRQSETETPQYYTAKENDTPRLIAKMFGVNCLDLVEANKVRLPGLISNSRLKNGTKVKVSHLDQPEVAYKPYAHWSFPDDSFEEGEPSYMMARKLERRRGNDARERPFAASLAVSVSNYEPTDLLLPPSPSPVKIRERHSSVHKNRRKSLPNEPVRPKKPMGSYFFFATEQRQIYKDQFEGKTTGEVSKILADEWKVLLEDEKQKYVEMAANAKAEYDEAKIVYEKELAAYRAANTSQVDSESSEAAKEDYATQKKIDLFNKVVKLKPQAITEGSEYQYWYVLTYIPDLKWCHLAPMVQVGVFSSDKTKAAGRPKYMLVDESLGKEVDIAASFCIPVKARFMKRTLDADKEEWDVMDDMTDCVSSKRRCSIGAGSSTASKKSVSSQVLVAKYPGSSALVTVRLVCVDDESQTSPQRKRGRPMGSKNRSTPPPRRISESETSPASLSSESSLSTLNLDFFISNTKKKASSGPIAKQPKKRSTTATTSKTKASKKATSSKQKSKSNVLPPLTPESSRKRLLASSSAEPSSKRARRSAAPRFLGETVIEFDDKSDKIPYNPPKKAGQRATDKSTTPDIPLVSGFKTNTTRLKRKSEDISTKDPSKTVQKSVATTSKRWHPFRETRNGKLTPRTRRSENQPSPAVLRVSPRILNSKDNVIDEKPKAKPTLYEVISRKRSVGNHG</sequence>
<dbReference type="SUPFAM" id="SSF47095">
    <property type="entry name" value="HMG-box"/>
    <property type="match status" value="1"/>
</dbReference>
<accession>A0A1Z5JK70</accession>
<feature type="region of interest" description="Disordered" evidence="3">
    <location>
        <begin position="819"/>
        <end position="891"/>
    </location>
</feature>
<evidence type="ECO:0008006" key="8">
    <source>
        <dbReference type="Google" id="ProtNLM"/>
    </source>
</evidence>
<dbReference type="InParanoid" id="A0A1Z5JK70"/>
<feature type="compositionally biased region" description="Low complexity" evidence="3">
    <location>
        <begin position="835"/>
        <end position="852"/>
    </location>
</feature>
<dbReference type="SMART" id="SM00398">
    <property type="entry name" value="HMG"/>
    <property type="match status" value="1"/>
</dbReference>
<dbReference type="Gene3D" id="3.40.630.30">
    <property type="match status" value="1"/>
</dbReference>
<feature type="compositionally biased region" description="Polar residues" evidence="3">
    <location>
        <begin position="956"/>
        <end position="966"/>
    </location>
</feature>
<dbReference type="Pfam" id="PF00505">
    <property type="entry name" value="HMG_box"/>
    <property type="match status" value="1"/>
</dbReference>
<dbReference type="InterPro" id="IPR009071">
    <property type="entry name" value="HMG_box_dom"/>
</dbReference>
<dbReference type="InterPro" id="IPR050342">
    <property type="entry name" value="HMGB"/>
</dbReference>
<dbReference type="GO" id="GO:0003677">
    <property type="term" value="F:DNA binding"/>
    <property type="evidence" value="ECO:0007669"/>
    <property type="project" value="UniProtKB-UniRule"/>
</dbReference>
<reference evidence="6 7" key="1">
    <citation type="journal article" date="2015" name="Plant Cell">
        <title>Oil accumulation by the oleaginous diatom Fistulifera solaris as revealed by the genome and transcriptome.</title>
        <authorList>
            <person name="Tanaka T."/>
            <person name="Maeda Y."/>
            <person name="Veluchamy A."/>
            <person name="Tanaka M."/>
            <person name="Abida H."/>
            <person name="Marechal E."/>
            <person name="Bowler C."/>
            <person name="Muto M."/>
            <person name="Sunaga Y."/>
            <person name="Tanaka M."/>
            <person name="Yoshino T."/>
            <person name="Taniguchi T."/>
            <person name="Fukuda Y."/>
            <person name="Nemoto M."/>
            <person name="Matsumoto M."/>
            <person name="Wong P.S."/>
            <person name="Aburatani S."/>
            <person name="Fujibuchi W."/>
        </authorList>
    </citation>
    <scope>NUCLEOTIDE SEQUENCE [LARGE SCALE GENOMIC DNA]</scope>
    <source>
        <strain evidence="6 7">JPCC DA0580</strain>
    </source>
</reference>
<feature type="region of interest" description="Disordered" evidence="3">
    <location>
        <begin position="903"/>
        <end position="997"/>
    </location>
</feature>
<feature type="compositionally biased region" description="Basic and acidic residues" evidence="3">
    <location>
        <begin position="945"/>
        <end position="955"/>
    </location>
</feature>
<evidence type="ECO:0000259" key="4">
    <source>
        <dbReference type="PROSITE" id="PS50118"/>
    </source>
</evidence>
<evidence type="ECO:0000313" key="6">
    <source>
        <dbReference type="EMBL" id="GAX14403.1"/>
    </source>
</evidence>
<organism evidence="6 7">
    <name type="scientific">Fistulifera solaris</name>
    <name type="common">Oleaginous diatom</name>
    <dbReference type="NCBI Taxonomy" id="1519565"/>
    <lineage>
        <taxon>Eukaryota</taxon>
        <taxon>Sar</taxon>
        <taxon>Stramenopiles</taxon>
        <taxon>Ochrophyta</taxon>
        <taxon>Bacillariophyta</taxon>
        <taxon>Bacillariophyceae</taxon>
        <taxon>Bacillariophycidae</taxon>
        <taxon>Naviculales</taxon>
        <taxon>Naviculaceae</taxon>
        <taxon>Fistulifera</taxon>
    </lineage>
</organism>
<dbReference type="AlphaFoldDB" id="A0A1Z5JK70"/>
<dbReference type="OrthoDB" id="1919336at2759"/>
<feature type="region of interest" description="Disordered" evidence="3">
    <location>
        <begin position="763"/>
        <end position="802"/>
    </location>
</feature>
<gene>
    <name evidence="6" type="ORF">FisN_11Hh138</name>
</gene>
<comment type="caution">
    <text evidence="6">The sequence shown here is derived from an EMBL/GenBank/DDBJ whole genome shotgun (WGS) entry which is preliminary data.</text>
</comment>
<dbReference type="PROSITE" id="PS50118">
    <property type="entry name" value="HMG_BOX_2"/>
    <property type="match status" value="1"/>
</dbReference>
<dbReference type="PANTHER" id="PTHR48112">
    <property type="entry name" value="HIGH MOBILITY GROUP PROTEIN DSP1"/>
    <property type="match status" value="1"/>
</dbReference>
<dbReference type="InterPro" id="IPR016181">
    <property type="entry name" value="Acyl_CoA_acyltransferase"/>
</dbReference>
<dbReference type="EMBL" id="BDSP01000080">
    <property type="protein sequence ID" value="GAX14403.1"/>
    <property type="molecule type" value="Genomic_DNA"/>
</dbReference>
<feature type="compositionally biased region" description="Low complexity" evidence="3">
    <location>
        <begin position="792"/>
        <end position="802"/>
    </location>
</feature>
<dbReference type="InterPro" id="IPR036910">
    <property type="entry name" value="HMG_box_dom_sf"/>
</dbReference>
<dbReference type="Proteomes" id="UP000198406">
    <property type="component" value="Unassembled WGS sequence"/>
</dbReference>
<dbReference type="CDD" id="cd00118">
    <property type="entry name" value="LysM"/>
    <property type="match status" value="1"/>
</dbReference>
<feature type="DNA-binding region" description="HMG box" evidence="2">
    <location>
        <begin position="511"/>
        <end position="579"/>
    </location>
</feature>
<evidence type="ECO:0000256" key="2">
    <source>
        <dbReference type="PROSITE-ProRule" id="PRU00267"/>
    </source>
</evidence>
<feature type="domain" description="HMG box" evidence="4">
    <location>
        <begin position="511"/>
        <end position="579"/>
    </location>
</feature>
<evidence type="ECO:0000256" key="3">
    <source>
        <dbReference type="SAM" id="MobiDB-lite"/>
    </source>
</evidence>